<accession>A0A1I6MAH3</accession>
<name>A0A1I6MAH3_9BACT</name>
<dbReference type="AlphaFoldDB" id="A0A1I6MAH3"/>
<dbReference type="OrthoDB" id="1191130at2"/>
<organism evidence="1 2">
    <name type="scientific">Granulicella pectinivorans</name>
    <dbReference type="NCBI Taxonomy" id="474950"/>
    <lineage>
        <taxon>Bacteria</taxon>
        <taxon>Pseudomonadati</taxon>
        <taxon>Acidobacteriota</taxon>
        <taxon>Terriglobia</taxon>
        <taxon>Terriglobales</taxon>
        <taxon>Acidobacteriaceae</taxon>
        <taxon>Granulicella</taxon>
    </lineage>
</organism>
<keyword evidence="2" id="KW-1185">Reference proteome</keyword>
<gene>
    <name evidence="1" type="ORF">SAMN05421771_2162</name>
</gene>
<protein>
    <submittedName>
        <fullName evidence="1">Uncharacterized protein</fullName>
    </submittedName>
</protein>
<proteinExistence type="predicted"/>
<evidence type="ECO:0000313" key="1">
    <source>
        <dbReference type="EMBL" id="SFS12613.1"/>
    </source>
</evidence>
<sequence length="124" mass="13925">MHLICRRCSTRLTGELKMVPFDTRNEAVEENFLDCGTSMLAEKVFDHDDRAGNYIANIADGQHMKLTDDSRRLNGCCGLDGCDGPNLQCELCGTYVATKRTDCWTPHYIVFDQSTTQAMMSFGE</sequence>
<dbReference type="EMBL" id="FOZL01000001">
    <property type="protein sequence ID" value="SFS12613.1"/>
    <property type="molecule type" value="Genomic_DNA"/>
</dbReference>
<reference evidence="1 2" key="1">
    <citation type="submission" date="2016-10" db="EMBL/GenBank/DDBJ databases">
        <authorList>
            <person name="de Groot N.N."/>
        </authorList>
    </citation>
    <scope>NUCLEOTIDE SEQUENCE [LARGE SCALE GENOMIC DNA]</scope>
    <source>
        <strain evidence="1 2">DSM 21001</strain>
    </source>
</reference>
<evidence type="ECO:0000313" key="2">
    <source>
        <dbReference type="Proteomes" id="UP000199024"/>
    </source>
</evidence>
<dbReference type="Proteomes" id="UP000199024">
    <property type="component" value="Unassembled WGS sequence"/>
</dbReference>